<name>A0A1W1BHD8_9ZZZZ</name>
<dbReference type="InterPro" id="IPR002363">
    <property type="entry name" value="Ribosomal_uL10_CS_bac"/>
</dbReference>
<dbReference type="GO" id="GO:0006412">
    <property type="term" value="P:translation"/>
    <property type="evidence" value="ECO:0007669"/>
    <property type="project" value="InterPro"/>
</dbReference>
<protein>
    <submittedName>
        <fullName evidence="4">LSU ribosomal protein L10p (P0)</fullName>
    </submittedName>
</protein>
<dbReference type="AlphaFoldDB" id="A0A1W1BHD8"/>
<sequence length="160" mass="17396">MLKSRKAELIAELTTAFNDTTAVVICDYKGLTVSELEELRANARTKDTSVQVVKNSLATIALKNADMSGIEIKDTNIFIWSNDVISASKVAADFAKSNEKFVIKAGYLDKEPADVAKIDAFAKLPGRDELLGMLAATWMAPITNMAVGIDALRKKLEEEA</sequence>
<comment type="similarity">
    <text evidence="1">Belongs to the universal ribosomal protein uL10 family.</text>
</comment>
<dbReference type="PROSITE" id="PS01109">
    <property type="entry name" value="RIBOSOMAL_L10"/>
    <property type="match status" value="1"/>
</dbReference>
<dbReference type="InterPro" id="IPR043141">
    <property type="entry name" value="Ribosomal_uL10-like_sf"/>
</dbReference>
<dbReference type="InterPro" id="IPR047865">
    <property type="entry name" value="Ribosomal_uL10_bac_type"/>
</dbReference>
<keyword evidence="2 4" id="KW-0689">Ribosomal protein</keyword>
<dbReference type="SUPFAM" id="SSF160369">
    <property type="entry name" value="Ribosomal protein L10-like"/>
    <property type="match status" value="1"/>
</dbReference>
<dbReference type="InterPro" id="IPR001790">
    <property type="entry name" value="Ribosomal_uL10"/>
</dbReference>
<dbReference type="CDD" id="cd05797">
    <property type="entry name" value="Ribosomal_L10"/>
    <property type="match status" value="1"/>
</dbReference>
<evidence type="ECO:0000256" key="2">
    <source>
        <dbReference type="ARBA" id="ARBA00022980"/>
    </source>
</evidence>
<dbReference type="PANTHER" id="PTHR11560">
    <property type="entry name" value="39S RIBOSOMAL PROTEIN L10, MITOCHONDRIAL"/>
    <property type="match status" value="1"/>
</dbReference>
<dbReference type="GO" id="GO:0015934">
    <property type="term" value="C:large ribosomal subunit"/>
    <property type="evidence" value="ECO:0007669"/>
    <property type="project" value="InterPro"/>
</dbReference>
<proteinExistence type="inferred from homology"/>
<organism evidence="4">
    <name type="scientific">hydrothermal vent metagenome</name>
    <dbReference type="NCBI Taxonomy" id="652676"/>
    <lineage>
        <taxon>unclassified sequences</taxon>
        <taxon>metagenomes</taxon>
        <taxon>ecological metagenomes</taxon>
    </lineage>
</organism>
<keyword evidence="3" id="KW-0687">Ribonucleoprotein</keyword>
<gene>
    <name evidence="4" type="ORF">MNB_SM-4-1341</name>
</gene>
<dbReference type="HAMAP" id="MF_00362">
    <property type="entry name" value="Ribosomal_uL10"/>
    <property type="match status" value="1"/>
</dbReference>
<dbReference type="EMBL" id="FPHF01000020">
    <property type="protein sequence ID" value="SFV52899.1"/>
    <property type="molecule type" value="Genomic_DNA"/>
</dbReference>
<reference evidence="4" key="1">
    <citation type="submission" date="2016-10" db="EMBL/GenBank/DDBJ databases">
        <authorList>
            <person name="de Groot N.N."/>
        </authorList>
    </citation>
    <scope>NUCLEOTIDE SEQUENCE</scope>
</reference>
<dbReference type="GO" id="GO:0003735">
    <property type="term" value="F:structural constituent of ribosome"/>
    <property type="evidence" value="ECO:0007669"/>
    <property type="project" value="InterPro"/>
</dbReference>
<dbReference type="Gene3D" id="3.30.70.1730">
    <property type="match status" value="1"/>
</dbReference>
<dbReference type="InterPro" id="IPR022973">
    <property type="entry name" value="Ribosomal_uL10_bac"/>
</dbReference>
<evidence type="ECO:0000313" key="4">
    <source>
        <dbReference type="EMBL" id="SFV52899.1"/>
    </source>
</evidence>
<accession>A0A1W1BHD8</accession>
<dbReference type="NCBIfam" id="NF000955">
    <property type="entry name" value="PRK00099.1-1"/>
    <property type="match status" value="1"/>
</dbReference>
<evidence type="ECO:0000256" key="1">
    <source>
        <dbReference type="ARBA" id="ARBA00008889"/>
    </source>
</evidence>
<dbReference type="Pfam" id="PF00466">
    <property type="entry name" value="Ribosomal_L10"/>
    <property type="match status" value="1"/>
</dbReference>
<evidence type="ECO:0000256" key="3">
    <source>
        <dbReference type="ARBA" id="ARBA00023274"/>
    </source>
</evidence>